<proteinExistence type="predicted"/>
<organism evidence="1 2">
    <name type="scientific">Thelephora ganbajun</name>
    <name type="common">Ganba fungus</name>
    <dbReference type="NCBI Taxonomy" id="370292"/>
    <lineage>
        <taxon>Eukaryota</taxon>
        <taxon>Fungi</taxon>
        <taxon>Dikarya</taxon>
        <taxon>Basidiomycota</taxon>
        <taxon>Agaricomycotina</taxon>
        <taxon>Agaricomycetes</taxon>
        <taxon>Thelephorales</taxon>
        <taxon>Thelephoraceae</taxon>
        <taxon>Thelephora</taxon>
    </lineage>
</organism>
<name>A0ACB6Z0P6_THEGA</name>
<reference evidence="1" key="2">
    <citation type="journal article" date="2020" name="Nat. Commun.">
        <title>Large-scale genome sequencing of mycorrhizal fungi provides insights into the early evolution of symbiotic traits.</title>
        <authorList>
            <person name="Miyauchi S."/>
            <person name="Kiss E."/>
            <person name="Kuo A."/>
            <person name="Drula E."/>
            <person name="Kohler A."/>
            <person name="Sanchez-Garcia M."/>
            <person name="Morin E."/>
            <person name="Andreopoulos B."/>
            <person name="Barry K.W."/>
            <person name="Bonito G."/>
            <person name="Buee M."/>
            <person name="Carver A."/>
            <person name="Chen C."/>
            <person name="Cichocki N."/>
            <person name="Clum A."/>
            <person name="Culley D."/>
            <person name="Crous P.W."/>
            <person name="Fauchery L."/>
            <person name="Girlanda M."/>
            <person name="Hayes R.D."/>
            <person name="Keri Z."/>
            <person name="LaButti K."/>
            <person name="Lipzen A."/>
            <person name="Lombard V."/>
            <person name="Magnuson J."/>
            <person name="Maillard F."/>
            <person name="Murat C."/>
            <person name="Nolan M."/>
            <person name="Ohm R.A."/>
            <person name="Pangilinan J."/>
            <person name="Pereira M.F."/>
            <person name="Perotto S."/>
            <person name="Peter M."/>
            <person name="Pfister S."/>
            <person name="Riley R."/>
            <person name="Sitrit Y."/>
            <person name="Stielow J.B."/>
            <person name="Szollosi G."/>
            <person name="Zifcakova L."/>
            <person name="Stursova M."/>
            <person name="Spatafora J.W."/>
            <person name="Tedersoo L."/>
            <person name="Vaario L.M."/>
            <person name="Yamada A."/>
            <person name="Yan M."/>
            <person name="Wang P."/>
            <person name="Xu J."/>
            <person name="Bruns T."/>
            <person name="Baldrian P."/>
            <person name="Vilgalys R."/>
            <person name="Dunand C."/>
            <person name="Henrissat B."/>
            <person name="Grigoriev I.V."/>
            <person name="Hibbett D."/>
            <person name="Nagy L.G."/>
            <person name="Martin F.M."/>
        </authorList>
    </citation>
    <scope>NUCLEOTIDE SEQUENCE</scope>
    <source>
        <strain evidence="1">P2</strain>
    </source>
</reference>
<protein>
    <submittedName>
        <fullName evidence="1">Uncharacterized protein</fullName>
    </submittedName>
</protein>
<dbReference type="Proteomes" id="UP000886501">
    <property type="component" value="Unassembled WGS sequence"/>
</dbReference>
<dbReference type="EMBL" id="MU118289">
    <property type="protein sequence ID" value="KAF9643079.1"/>
    <property type="molecule type" value="Genomic_DNA"/>
</dbReference>
<gene>
    <name evidence="1" type="ORF">BDM02DRAFT_3192243</name>
</gene>
<comment type="caution">
    <text evidence="1">The sequence shown here is derived from an EMBL/GenBank/DDBJ whole genome shotgun (WGS) entry which is preliminary data.</text>
</comment>
<reference evidence="1" key="1">
    <citation type="submission" date="2019-10" db="EMBL/GenBank/DDBJ databases">
        <authorList>
            <consortium name="DOE Joint Genome Institute"/>
            <person name="Kuo A."/>
            <person name="Miyauchi S."/>
            <person name="Kiss E."/>
            <person name="Drula E."/>
            <person name="Kohler A."/>
            <person name="Sanchez-Garcia M."/>
            <person name="Andreopoulos B."/>
            <person name="Barry K.W."/>
            <person name="Bonito G."/>
            <person name="Buee M."/>
            <person name="Carver A."/>
            <person name="Chen C."/>
            <person name="Cichocki N."/>
            <person name="Clum A."/>
            <person name="Culley D."/>
            <person name="Crous P.W."/>
            <person name="Fauchery L."/>
            <person name="Girlanda M."/>
            <person name="Hayes R."/>
            <person name="Keri Z."/>
            <person name="Labutti K."/>
            <person name="Lipzen A."/>
            <person name="Lombard V."/>
            <person name="Magnuson J."/>
            <person name="Maillard F."/>
            <person name="Morin E."/>
            <person name="Murat C."/>
            <person name="Nolan M."/>
            <person name="Ohm R."/>
            <person name="Pangilinan J."/>
            <person name="Pereira M."/>
            <person name="Perotto S."/>
            <person name="Peter M."/>
            <person name="Riley R."/>
            <person name="Sitrit Y."/>
            <person name="Stielow B."/>
            <person name="Szollosi G."/>
            <person name="Zifcakova L."/>
            <person name="Stursova M."/>
            <person name="Spatafora J.W."/>
            <person name="Tedersoo L."/>
            <person name="Vaario L.-M."/>
            <person name="Yamada A."/>
            <person name="Yan M."/>
            <person name="Wang P."/>
            <person name="Xu J."/>
            <person name="Bruns T."/>
            <person name="Baldrian P."/>
            <person name="Vilgalys R."/>
            <person name="Henrissat B."/>
            <person name="Grigoriev I.V."/>
            <person name="Hibbett D."/>
            <person name="Nagy L.G."/>
            <person name="Martin F.M."/>
        </authorList>
    </citation>
    <scope>NUCLEOTIDE SEQUENCE</scope>
    <source>
        <strain evidence="1">P2</strain>
    </source>
</reference>
<evidence type="ECO:0000313" key="1">
    <source>
        <dbReference type="EMBL" id="KAF9643079.1"/>
    </source>
</evidence>
<accession>A0ACB6Z0P6</accession>
<sequence length="149" mass="16414">MACHAGGTPDERDSPEECEWLLEDMIKLLDPGKSGLWNAFGLVPKGEVISIFLGGLPNYGTQPPPAEFQIAKTLLHTPYHKISPSSTATKDVYSSCSRESHDNATDSNYKVDDMGIAYNRLSVPKPSNRIVKEQEFIKVMSRSGIPIPH</sequence>
<keyword evidence="2" id="KW-1185">Reference proteome</keyword>
<evidence type="ECO:0000313" key="2">
    <source>
        <dbReference type="Proteomes" id="UP000886501"/>
    </source>
</evidence>